<evidence type="ECO:0000256" key="1">
    <source>
        <dbReference type="SAM" id="Phobius"/>
    </source>
</evidence>
<reference evidence="3 4" key="1">
    <citation type="journal article" date="2015" name="Sci. Rep.">
        <title>Genome of the facultative scuticociliatosis pathogen Pseudocohnilembus persalinus provides insight into its virulence through horizontal gene transfer.</title>
        <authorList>
            <person name="Xiong J."/>
            <person name="Wang G."/>
            <person name="Cheng J."/>
            <person name="Tian M."/>
            <person name="Pan X."/>
            <person name="Warren A."/>
            <person name="Jiang C."/>
            <person name="Yuan D."/>
            <person name="Miao W."/>
        </authorList>
    </citation>
    <scope>NUCLEOTIDE SEQUENCE [LARGE SCALE GENOMIC DNA]</scope>
    <source>
        <strain evidence="3">36N120E</strain>
    </source>
</reference>
<dbReference type="InterPro" id="IPR013083">
    <property type="entry name" value="Znf_RING/FYVE/PHD"/>
</dbReference>
<sequence>MENEKKFYLINLNIILLGLGFIGGQLYKEIKDMRQRKQNLQHLKNSPIYTPKGFKNEFSVMINQINNNKENQGQENPQQEIKPQSVFDNSDVVKVNDFEFIIKNIMVQGKVHSSEYFTSQYNQEKKLIHKYIQKDLLYSNDRLWNKKNIMKIDEKKQSELEMKEDLKIQQVPFFQLKEGKFYKSVNIMTNLNKQEQKEEQEQIIVHNSWETIVLEKCLDWNKIIKEQKEVNFIKKLMVDLGLFIEIIIGLVLKDTFYIKPLFFKGVEMGNLIQEKGISLGSIMCIFGDIKVNLIDNQMTIESPLYFFNGKQELMKYTQKQITRKQLKILGLGFLSLFGCYQVFKLIRKIQQINNKNQLKREPNKNVEQMNVLQEVFVVDNNKFDLNFQCKVCKNRQASIVLIPCKHLAFCKKCIEGKLEDNQVLENDQNRNQVQNQQDINQNNNNNNNNNVRQIGRVQKYLTELKQFRQEVNFKKYKVKQGGLCPVCYKYYSQIGQIFIP</sequence>
<keyword evidence="1" id="KW-0472">Membrane</keyword>
<dbReference type="EMBL" id="LDAU01000185">
    <property type="protein sequence ID" value="KRX00534.1"/>
    <property type="molecule type" value="Genomic_DNA"/>
</dbReference>
<dbReference type="Proteomes" id="UP000054937">
    <property type="component" value="Unassembled WGS sequence"/>
</dbReference>
<dbReference type="SMART" id="SM00184">
    <property type="entry name" value="RING"/>
    <property type="match status" value="1"/>
</dbReference>
<dbReference type="OrthoDB" id="10251804at2759"/>
<dbReference type="InterPro" id="IPR001841">
    <property type="entry name" value="Znf_RING"/>
</dbReference>
<feature type="domain" description="RING-type" evidence="2">
    <location>
        <begin position="389"/>
        <end position="487"/>
    </location>
</feature>
<evidence type="ECO:0000313" key="3">
    <source>
        <dbReference type="EMBL" id="KRX00534.1"/>
    </source>
</evidence>
<keyword evidence="1" id="KW-0812">Transmembrane</keyword>
<dbReference type="InParanoid" id="A0A0V0QED2"/>
<accession>A0A0V0QED2</accession>
<dbReference type="AlphaFoldDB" id="A0A0V0QED2"/>
<gene>
    <name evidence="3" type="ORF">PPERSA_04555</name>
</gene>
<dbReference type="Pfam" id="PF13920">
    <property type="entry name" value="zf-C3HC4_3"/>
    <property type="match status" value="1"/>
</dbReference>
<feature type="transmembrane region" description="Helical" evidence="1">
    <location>
        <begin position="6"/>
        <end position="27"/>
    </location>
</feature>
<keyword evidence="1" id="KW-1133">Transmembrane helix</keyword>
<dbReference type="Gene3D" id="3.30.40.10">
    <property type="entry name" value="Zinc/RING finger domain, C3HC4 (zinc finger)"/>
    <property type="match status" value="1"/>
</dbReference>
<comment type="caution">
    <text evidence="3">The sequence shown here is derived from an EMBL/GenBank/DDBJ whole genome shotgun (WGS) entry which is preliminary data.</text>
</comment>
<protein>
    <recommendedName>
        <fullName evidence="2">RING-type domain-containing protein</fullName>
    </recommendedName>
</protein>
<name>A0A0V0QED2_PSEPJ</name>
<keyword evidence="4" id="KW-1185">Reference proteome</keyword>
<dbReference type="SUPFAM" id="SSF57850">
    <property type="entry name" value="RING/U-box"/>
    <property type="match status" value="1"/>
</dbReference>
<organism evidence="3 4">
    <name type="scientific">Pseudocohnilembus persalinus</name>
    <name type="common">Ciliate</name>
    <dbReference type="NCBI Taxonomy" id="266149"/>
    <lineage>
        <taxon>Eukaryota</taxon>
        <taxon>Sar</taxon>
        <taxon>Alveolata</taxon>
        <taxon>Ciliophora</taxon>
        <taxon>Intramacronucleata</taxon>
        <taxon>Oligohymenophorea</taxon>
        <taxon>Scuticociliatia</taxon>
        <taxon>Philasterida</taxon>
        <taxon>Pseudocohnilembidae</taxon>
        <taxon>Pseudocohnilembus</taxon>
    </lineage>
</organism>
<evidence type="ECO:0000313" key="4">
    <source>
        <dbReference type="Proteomes" id="UP000054937"/>
    </source>
</evidence>
<evidence type="ECO:0000259" key="2">
    <source>
        <dbReference type="SMART" id="SM00184"/>
    </source>
</evidence>
<proteinExistence type="predicted"/>